<dbReference type="InterPro" id="IPR001796">
    <property type="entry name" value="DHFR_dom"/>
</dbReference>
<feature type="domain" description="DHFR" evidence="9">
    <location>
        <begin position="3"/>
        <end position="164"/>
    </location>
</feature>
<dbReference type="InterPro" id="IPR017925">
    <property type="entry name" value="DHFR_CS"/>
</dbReference>
<dbReference type="PRINTS" id="PR00070">
    <property type="entry name" value="DHFR"/>
</dbReference>
<dbReference type="InterPro" id="IPR012259">
    <property type="entry name" value="DHFR"/>
</dbReference>
<dbReference type="Gene3D" id="3.40.430.10">
    <property type="entry name" value="Dihydrofolate Reductase, subunit A"/>
    <property type="match status" value="1"/>
</dbReference>
<keyword evidence="4 7" id="KW-0554">One-carbon metabolism</keyword>
<proteinExistence type="inferred from homology"/>
<dbReference type="EMBL" id="JAMWYK010000001">
    <property type="protein sequence ID" value="MCO0831529.1"/>
    <property type="molecule type" value="Genomic_DNA"/>
</dbReference>
<evidence type="ECO:0000313" key="11">
    <source>
        <dbReference type="Proteomes" id="UP001523234"/>
    </source>
</evidence>
<sequence length="174" mass="19404">MKTVRMVWAEDDKYAIGKDGTLPWRLPKDLAHFKKETINSTMVMGRATWESIGRPLPKRKMVVLSTQLDFDPGYEEVTVVHSLRELQNLIDAELTSERLVTVAGGATLYKSLMPIATELSITKVAGDFDGDTFVEPVDNASFELVSSQKDEDNGQAIEFLLYKRKPLGGSHDEG</sequence>
<dbReference type="PANTHER" id="PTHR48069:SF3">
    <property type="entry name" value="DIHYDROFOLATE REDUCTASE"/>
    <property type="match status" value="1"/>
</dbReference>
<organism evidence="10 11">
    <name type="scientific">Fructobacillus apis</name>
    <dbReference type="NCBI Taxonomy" id="2935017"/>
    <lineage>
        <taxon>Bacteria</taxon>
        <taxon>Bacillati</taxon>
        <taxon>Bacillota</taxon>
        <taxon>Bacilli</taxon>
        <taxon>Lactobacillales</taxon>
        <taxon>Lactobacillaceae</taxon>
        <taxon>Fructobacillus</taxon>
    </lineage>
</organism>
<evidence type="ECO:0000313" key="10">
    <source>
        <dbReference type="EMBL" id="MCO0831529.1"/>
    </source>
</evidence>
<dbReference type="InterPro" id="IPR024072">
    <property type="entry name" value="DHFR-like_dom_sf"/>
</dbReference>
<keyword evidence="6 7" id="KW-0560">Oxidoreductase</keyword>
<evidence type="ECO:0000256" key="8">
    <source>
        <dbReference type="RuleBase" id="RU004474"/>
    </source>
</evidence>
<name>A0ABT0ZNF4_9LACO</name>
<evidence type="ECO:0000256" key="6">
    <source>
        <dbReference type="ARBA" id="ARBA00023002"/>
    </source>
</evidence>
<evidence type="ECO:0000256" key="2">
    <source>
        <dbReference type="ARBA" id="ARBA00009539"/>
    </source>
</evidence>
<keyword evidence="5 7" id="KW-0521">NADP</keyword>
<comment type="pathway">
    <text evidence="1 7">Cofactor biosynthesis; tetrahydrofolate biosynthesis; 5,6,7,8-tetrahydrofolate from 7,8-dihydrofolate: step 1/1.</text>
</comment>
<dbReference type="Pfam" id="PF00186">
    <property type="entry name" value="DHFR_1"/>
    <property type="match status" value="1"/>
</dbReference>
<dbReference type="PANTHER" id="PTHR48069">
    <property type="entry name" value="DIHYDROFOLATE REDUCTASE"/>
    <property type="match status" value="1"/>
</dbReference>
<gene>
    <name evidence="10" type="ORF">NFX39_00265</name>
</gene>
<evidence type="ECO:0000256" key="4">
    <source>
        <dbReference type="ARBA" id="ARBA00022563"/>
    </source>
</evidence>
<evidence type="ECO:0000256" key="1">
    <source>
        <dbReference type="ARBA" id="ARBA00004903"/>
    </source>
</evidence>
<dbReference type="EC" id="1.5.1.3" evidence="3 7"/>
<dbReference type="SUPFAM" id="SSF53597">
    <property type="entry name" value="Dihydrofolate reductase-like"/>
    <property type="match status" value="1"/>
</dbReference>
<protein>
    <recommendedName>
        <fullName evidence="3 7">Dihydrofolate reductase</fullName>
        <ecNumber evidence="3 7">1.5.1.3</ecNumber>
    </recommendedName>
</protein>
<dbReference type="CDD" id="cd00209">
    <property type="entry name" value="DHFR"/>
    <property type="match status" value="1"/>
</dbReference>
<evidence type="ECO:0000256" key="3">
    <source>
        <dbReference type="ARBA" id="ARBA00012856"/>
    </source>
</evidence>
<dbReference type="PIRSF" id="PIRSF000194">
    <property type="entry name" value="DHFR"/>
    <property type="match status" value="1"/>
</dbReference>
<dbReference type="Proteomes" id="UP001523234">
    <property type="component" value="Unassembled WGS sequence"/>
</dbReference>
<comment type="similarity">
    <text evidence="2 7 8">Belongs to the dihydrofolate reductase family.</text>
</comment>
<dbReference type="PROSITE" id="PS51330">
    <property type="entry name" value="DHFR_2"/>
    <property type="match status" value="1"/>
</dbReference>
<accession>A0ABT0ZNF4</accession>
<keyword evidence="11" id="KW-1185">Reference proteome</keyword>
<dbReference type="PROSITE" id="PS00075">
    <property type="entry name" value="DHFR_1"/>
    <property type="match status" value="1"/>
</dbReference>
<evidence type="ECO:0000256" key="5">
    <source>
        <dbReference type="ARBA" id="ARBA00022857"/>
    </source>
</evidence>
<comment type="catalytic activity">
    <reaction evidence="7">
        <text>(6S)-5,6,7,8-tetrahydrofolate + NADP(+) = 7,8-dihydrofolate + NADPH + H(+)</text>
        <dbReference type="Rhea" id="RHEA:15009"/>
        <dbReference type="ChEBI" id="CHEBI:15378"/>
        <dbReference type="ChEBI" id="CHEBI:57451"/>
        <dbReference type="ChEBI" id="CHEBI:57453"/>
        <dbReference type="ChEBI" id="CHEBI:57783"/>
        <dbReference type="ChEBI" id="CHEBI:58349"/>
        <dbReference type="EC" id="1.5.1.3"/>
    </reaction>
</comment>
<dbReference type="RefSeq" id="WP_252441926.1">
    <property type="nucleotide sequence ID" value="NZ_JAMWYK010000001.1"/>
</dbReference>
<reference evidence="10 11" key="1">
    <citation type="submission" date="2022-06" db="EMBL/GenBank/DDBJ databases">
        <title>Fructobacillus taiwanensis sp. nov., isolated from the honeybee.</title>
        <authorList>
            <person name="Chen Y.-S."/>
            <person name="Wang L.-T."/>
            <person name="Lee Y.-S."/>
            <person name="Chang Y.-C."/>
            <person name="Wu H.-C."/>
            <person name="Liao C.-Y."/>
            <person name="Chen W.-H."/>
            <person name="Deng J.-N."/>
            <person name="Wang Y.-H."/>
        </authorList>
    </citation>
    <scope>NUCLEOTIDE SEQUENCE [LARGE SCALE GENOMIC DNA]</scope>
    <source>
        <strain evidence="10 11">W13</strain>
    </source>
</reference>
<comment type="function">
    <text evidence="7">Key enzyme in folate metabolism. Catalyzes an essential reaction for de novo glycine and purine synthesis, and for DNA precursor synthesis.</text>
</comment>
<evidence type="ECO:0000256" key="7">
    <source>
        <dbReference type="PIRNR" id="PIRNR000194"/>
    </source>
</evidence>
<evidence type="ECO:0000259" key="9">
    <source>
        <dbReference type="PROSITE" id="PS51330"/>
    </source>
</evidence>
<comment type="caution">
    <text evidence="10">The sequence shown here is derived from an EMBL/GenBank/DDBJ whole genome shotgun (WGS) entry which is preliminary data.</text>
</comment>